<dbReference type="GO" id="GO:0070831">
    <property type="term" value="P:basement membrane assembly"/>
    <property type="evidence" value="ECO:0007669"/>
    <property type="project" value="TreeGrafter"/>
</dbReference>
<evidence type="ECO:0000256" key="4">
    <source>
        <dbReference type="ARBA" id="ARBA00022869"/>
    </source>
</evidence>
<dbReference type="PROSITE" id="PS01248">
    <property type="entry name" value="EGF_LAM_1"/>
    <property type="match status" value="2"/>
</dbReference>
<feature type="disulfide bond" evidence="8">
    <location>
        <begin position="396"/>
        <end position="405"/>
    </location>
</feature>
<feature type="disulfide bond" evidence="8">
    <location>
        <begin position="214"/>
        <end position="223"/>
    </location>
</feature>
<feature type="region of interest" description="Disordered" evidence="9">
    <location>
        <begin position="558"/>
        <end position="590"/>
    </location>
</feature>
<feature type="domain" description="Laminin EGF-like" evidence="12">
    <location>
        <begin position="192"/>
        <end position="240"/>
    </location>
</feature>
<dbReference type="Gene3D" id="2.10.25.10">
    <property type="entry name" value="Laminin"/>
    <property type="match status" value="4"/>
</dbReference>
<dbReference type="OrthoDB" id="19138at2759"/>
<evidence type="ECO:0000259" key="12">
    <source>
        <dbReference type="PROSITE" id="PS50027"/>
    </source>
</evidence>
<feature type="chain" id="PRO_5035781423" description="Laminin EGF-like domain-containing protein" evidence="11">
    <location>
        <begin position="29"/>
        <end position="590"/>
    </location>
</feature>
<feature type="signal peptide" evidence="11">
    <location>
        <begin position="1"/>
        <end position="28"/>
    </location>
</feature>
<feature type="domain" description="Laminin EGF-like" evidence="12">
    <location>
        <begin position="371"/>
        <end position="423"/>
    </location>
</feature>
<dbReference type="EMBL" id="JAERUA010000025">
    <property type="protein sequence ID" value="KAI1882461.1"/>
    <property type="molecule type" value="Genomic_DNA"/>
</dbReference>
<comment type="caution">
    <text evidence="13">The sequence shown here is derived from an EMBL/GenBank/DDBJ whole genome shotgun (WGS) entry which is preliminary data.</text>
</comment>
<feature type="domain" description="Laminin EGF-like" evidence="12">
    <location>
        <begin position="288"/>
        <end position="337"/>
    </location>
</feature>
<feature type="disulfide bond" evidence="8">
    <location>
        <begin position="307"/>
        <end position="316"/>
    </location>
</feature>
<dbReference type="Pfam" id="PF24973">
    <property type="entry name" value="EGF_LMN_ATRN"/>
    <property type="match status" value="1"/>
</dbReference>
<feature type="transmembrane region" description="Helical" evidence="10">
    <location>
        <begin position="500"/>
        <end position="521"/>
    </location>
</feature>
<dbReference type="FunFam" id="2.10.25.10:FF:000188">
    <property type="entry name" value="Laminin subunit gamma 2"/>
    <property type="match status" value="2"/>
</dbReference>
<keyword evidence="4" id="KW-0084">Basement membrane</keyword>
<feature type="region of interest" description="Disordered" evidence="9">
    <location>
        <begin position="61"/>
        <end position="100"/>
    </location>
</feature>
<feature type="disulfide bond" evidence="8">
    <location>
        <begin position="261"/>
        <end position="270"/>
    </location>
</feature>
<keyword evidence="6" id="KW-0325">Glycoprotein</keyword>
<sequence>MKYRPVIMFVPPALELVLFVCTIGLSDTAPHINTKDASPGGRHHRAASVTTLTPLKTSIPNHLPEDKSGGSIARLTPAPSTTVAARTAGDSAQSPRAVTTTQTTTIASTLTLKTLHPITQIRDVATTTKATSETDLIHTTPTLLSTIGLSLDKIKRQTAGADLSERTTSSWSKADAAPPVITSTEIRQELVCNCSSEGVLDPDDCDEGTGQCSCLPGYVGLQCEDCEEGHFTNGSTGCLPCSCDSYGAVNQHCDSSGACVCKPGVFGPKCDDCHPGFFRFSSTGCQPCQCNSHSSYCHPQSGFCLDCQGNTKGPGCEDCIEGSYRRLGAALTEACLACPCSLATSTGSCSADSRGSADGLFRSNNSTCLPCDCNGNADTTATPRLCDPETGHCLSCTNHTAGPHCEICADGYAGDARSHSCIPTAVRVLPTPLHVTTTTTTTTTASTTPAGDIAVATSANSTVTVATTTTTAQALLTSPGSPTDNATATVSEVSWTQFNVAVLVVIIVAVILLAAGAGAAYSYREYRNRKLNAPFWTIELKEDNISFSSYHDSLPNADASGLLEDEPSEAAAPNGQLALSSCSPRNTYKP</sequence>
<dbReference type="SUPFAM" id="SSF57196">
    <property type="entry name" value="EGF/Laminin"/>
    <property type="match status" value="4"/>
</dbReference>
<keyword evidence="7 8" id="KW-0424">Laminin EGF-like domain</keyword>
<evidence type="ECO:0000313" key="13">
    <source>
        <dbReference type="EMBL" id="KAI1882461.1"/>
    </source>
</evidence>
<keyword evidence="14" id="KW-1185">Reference proteome</keyword>
<keyword evidence="4" id="KW-0964">Secreted</keyword>
<proteinExistence type="predicted"/>
<evidence type="ECO:0000256" key="6">
    <source>
        <dbReference type="ARBA" id="ARBA00023180"/>
    </source>
</evidence>
<dbReference type="InterPro" id="IPR002049">
    <property type="entry name" value="LE_dom"/>
</dbReference>
<dbReference type="SMART" id="SM00181">
    <property type="entry name" value="EGF"/>
    <property type="match status" value="3"/>
</dbReference>
<dbReference type="PANTHER" id="PTHR10574">
    <property type="entry name" value="NETRIN/LAMININ-RELATED"/>
    <property type="match status" value="1"/>
</dbReference>
<evidence type="ECO:0000256" key="1">
    <source>
        <dbReference type="ARBA" id="ARBA00004302"/>
    </source>
</evidence>
<dbReference type="AlphaFoldDB" id="A0A8T3CEJ9"/>
<evidence type="ECO:0000256" key="2">
    <source>
        <dbReference type="ARBA" id="ARBA00022729"/>
    </source>
</evidence>
<dbReference type="Pfam" id="PF00053">
    <property type="entry name" value="EGF_laminin"/>
    <property type="match status" value="3"/>
</dbReference>
<evidence type="ECO:0000313" key="14">
    <source>
        <dbReference type="Proteomes" id="UP000829720"/>
    </source>
</evidence>
<keyword evidence="5 8" id="KW-1015">Disulfide bond</keyword>
<dbReference type="GO" id="GO:0005576">
    <property type="term" value="C:extracellular region"/>
    <property type="evidence" value="ECO:0007669"/>
    <property type="project" value="UniProtKB-ARBA"/>
</dbReference>
<organism evidence="13 14">
    <name type="scientific">Albula goreensis</name>
    <dbReference type="NCBI Taxonomy" id="1534307"/>
    <lineage>
        <taxon>Eukaryota</taxon>
        <taxon>Metazoa</taxon>
        <taxon>Chordata</taxon>
        <taxon>Craniata</taxon>
        <taxon>Vertebrata</taxon>
        <taxon>Euteleostomi</taxon>
        <taxon>Actinopterygii</taxon>
        <taxon>Neopterygii</taxon>
        <taxon>Teleostei</taxon>
        <taxon>Albuliformes</taxon>
        <taxon>Albulidae</taxon>
        <taxon>Albula</taxon>
    </lineage>
</organism>
<dbReference type="GO" id="GO:0043256">
    <property type="term" value="C:laminin complex"/>
    <property type="evidence" value="ECO:0007669"/>
    <property type="project" value="TreeGrafter"/>
</dbReference>
<dbReference type="GO" id="GO:0009887">
    <property type="term" value="P:animal organ morphogenesis"/>
    <property type="evidence" value="ECO:0007669"/>
    <property type="project" value="TreeGrafter"/>
</dbReference>
<feature type="compositionally biased region" description="Polar residues" evidence="9">
    <location>
        <begin position="78"/>
        <end position="98"/>
    </location>
</feature>
<name>A0A8T3CEJ9_9TELE</name>
<accession>A0A8T3CEJ9</accession>
<dbReference type="InterPro" id="IPR000742">
    <property type="entry name" value="EGF"/>
</dbReference>
<dbReference type="FunFam" id="2.10.25.10:FF:000051">
    <property type="entry name" value="Laminin subunit alpha 4"/>
    <property type="match status" value="1"/>
</dbReference>
<feature type="disulfide bond" evidence="8">
    <location>
        <begin position="241"/>
        <end position="253"/>
    </location>
</feature>
<evidence type="ECO:0000256" key="10">
    <source>
        <dbReference type="SAM" id="Phobius"/>
    </source>
</evidence>
<evidence type="ECO:0000256" key="9">
    <source>
        <dbReference type="SAM" id="MobiDB-lite"/>
    </source>
</evidence>
<gene>
    <name evidence="13" type="ORF">AGOR_G00251000</name>
</gene>
<comment type="subcellular location">
    <subcellularLocation>
        <location evidence="1">Secreted</location>
        <location evidence="1">Extracellular space</location>
        <location evidence="1">Extracellular matrix</location>
        <location evidence="1">Basement membrane</location>
    </subcellularLocation>
</comment>
<keyword evidence="10" id="KW-0472">Membrane</keyword>
<dbReference type="InterPro" id="IPR050440">
    <property type="entry name" value="Laminin/Netrin_ECM"/>
</dbReference>
<dbReference type="CDD" id="cd00055">
    <property type="entry name" value="EGF_Lam"/>
    <property type="match status" value="4"/>
</dbReference>
<feature type="compositionally biased region" description="Polar residues" evidence="9">
    <location>
        <begin position="577"/>
        <end position="590"/>
    </location>
</feature>
<dbReference type="PROSITE" id="PS50027">
    <property type="entry name" value="EGF_LAM_2"/>
    <property type="match status" value="4"/>
</dbReference>
<evidence type="ECO:0000256" key="5">
    <source>
        <dbReference type="ARBA" id="ARBA00023157"/>
    </source>
</evidence>
<dbReference type="PANTHER" id="PTHR10574:SF406">
    <property type="entry name" value="LAMININ SUBUNIT ALPHA 5"/>
    <property type="match status" value="1"/>
</dbReference>
<dbReference type="GO" id="GO:0007411">
    <property type="term" value="P:axon guidance"/>
    <property type="evidence" value="ECO:0007669"/>
    <property type="project" value="TreeGrafter"/>
</dbReference>
<evidence type="ECO:0000256" key="11">
    <source>
        <dbReference type="SAM" id="SignalP"/>
    </source>
</evidence>
<keyword evidence="10" id="KW-1133">Transmembrane helix</keyword>
<evidence type="ECO:0000256" key="3">
    <source>
        <dbReference type="ARBA" id="ARBA00022737"/>
    </source>
</evidence>
<dbReference type="GO" id="GO:0009888">
    <property type="term" value="P:tissue development"/>
    <property type="evidence" value="ECO:0007669"/>
    <property type="project" value="TreeGrafter"/>
</dbReference>
<keyword evidence="10" id="KW-0812">Transmembrane</keyword>
<keyword evidence="2 11" id="KW-0732">Signal</keyword>
<protein>
    <recommendedName>
        <fullName evidence="12">Laminin EGF-like domain-containing protein</fullName>
    </recommendedName>
</protein>
<dbReference type="SMART" id="SM00180">
    <property type="entry name" value="EGF_Lam"/>
    <property type="match status" value="4"/>
</dbReference>
<comment type="caution">
    <text evidence="8">Lacks conserved residue(s) required for the propagation of feature annotation.</text>
</comment>
<keyword evidence="3" id="KW-0677">Repeat</keyword>
<evidence type="ECO:0000256" key="7">
    <source>
        <dbReference type="ARBA" id="ARBA00023292"/>
    </source>
</evidence>
<reference evidence="13" key="1">
    <citation type="submission" date="2021-01" db="EMBL/GenBank/DDBJ databases">
        <authorList>
            <person name="Zahm M."/>
            <person name="Roques C."/>
            <person name="Cabau C."/>
            <person name="Klopp C."/>
            <person name="Donnadieu C."/>
            <person name="Jouanno E."/>
            <person name="Lampietro C."/>
            <person name="Louis A."/>
            <person name="Herpin A."/>
            <person name="Echchiki A."/>
            <person name="Berthelot C."/>
            <person name="Parey E."/>
            <person name="Roest-Crollius H."/>
            <person name="Braasch I."/>
            <person name="Postlethwait J."/>
            <person name="Bobe J."/>
            <person name="Montfort J."/>
            <person name="Bouchez O."/>
            <person name="Begum T."/>
            <person name="Mejri S."/>
            <person name="Adams A."/>
            <person name="Chen W.-J."/>
            <person name="Guiguen Y."/>
        </authorList>
    </citation>
    <scope>NUCLEOTIDE SEQUENCE</scope>
    <source>
        <tissue evidence="13">Blood</tissue>
    </source>
</reference>
<evidence type="ECO:0000256" key="8">
    <source>
        <dbReference type="PROSITE-ProRule" id="PRU00460"/>
    </source>
</evidence>
<dbReference type="InterPro" id="IPR056863">
    <property type="entry name" value="LMN_ATRN_NET-like_EGF"/>
</dbReference>
<dbReference type="GO" id="GO:0034446">
    <property type="term" value="P:substrate adhesion-dependent cell spreading"/>
    <property type="evidence" value="ECO:0007669"/>
    <property type="project" value="TreeGrafter"/>
</dbReference>
<dbReference type="FunFam" id="2.10.25.10:FF:000067">
    <property type="entry name" value="Laminin subunit gamma 1"/>
    <property type="match status" value="1"/>
</dbReference>
<dbReference type="PRINTS" id="PR00011">
    <property type="entry name" value="EGFLAMININ"/>
</dbReference>
<keyword evidence="4" id="KW-0272">Extracellular matrix</keyword>
<dbReference type="Proteomes" id="UP000829720">
    <property type="component" value="Unassembled WGS sequence"/>
</dbReference>
<dbReference type="GO" id="GO:0016477">
    <property type="term" value="P:cell migration"/>
    <property type="evidence" value="ECO:0007669"/>
    <property type="project" value="TreeGrafter"/>
</dbReference>
<feature type="domain" description="Laminin EGF-like" evidence="12">
    <location>
        <begin position="241"/>
        <end position="287"/>
    </location>
</feature>